<keyword evidence="2" id="KW-0187">Copper transport</keyword>
<dbReference type="EnsemblMetazoa" id="GBRI007828-RA">
    <property type="protein sequence ID" value="GBRI007828-PA"/>
    <property type="gene ID" value="GBRI007828"/>
</dbReference>
<dbReference type="GO" id="GO:0006825">
    <property type="term" value="P:copper ion transport"/>
    <property type="evidence" value="ECO:0007669"/>
    <property type="project" value="UniProtKB-KW"/>
</dbReference>
<dbReference type="SUPFAM" id="SSF55008">
    <property type="entry name" value="HMA, heavy metal-associated domain"/>
    <property type="match status" value="4"/>
</dbReference>
<dbReference type="PROSITE" id="PS01047">
    <property type="entry name" value="HMA_1"/>
    <property type="match status" value="3"/>
</dbReference>
<protein>
    <recommendedName>
        <fullName evidence="5">HMA domain-containing protein</fullName>
    </recommendedName>
</protein>
<evidence type="ECO:0000313" key="6">
    <source>
        <dbReference type="EnsemblMetazoa" id="GBRI007828-PA"/>
    </source>
</evidence>
<feature type="domain" description="HMA" evidence="5">
    <location>
        <begin position="248"/>
        <end position="314"/>
    </location>
</feature>
<evidence type="ECO:0000256" key="3">
    <source>
        <dbReference type="ARBA" id="ARBA00023008"/>
    </source>
</evidence>
<evidence type="ECO:0000256" key="1">
    <source>
        <dbReference type="ARBA" id="ARBA00022723"/>
    </source>
</evidence>
<dbReference type="FunFam" id="3.30.70.100:FF:000001">
    <property type="entry name" value="ATPase copper transporting beta"/>
    <property type="match status" value="3"/>
</dbReference>
<keyword evidence="2" id="KW-0406">Ion transport</keyword>
<dbReference type="NCBIfam" id="TIGR00003">
    <property type="entry name" value="copper ion binding protein"/>
    <property type="match status" value="3"/>
</dbReference>
<feature type="region of interest" description="Disordered" evidence="4">
    <location>
        <begin position="192"/>
        <end position="214"/>
    </location>
</feature>
<dbReference type="Proteomes" id="UP000091820">
    <property type="component" value="Unassembled WGS sequence"/>
</dbReference>
<evidence type="ECO:0000259" key="5">
    <source>
        <dbReference type="PROSITE" id="PS50846"/>
    </source>
</evidence>
<dbReference type="PANTHER" id="PTHR46594">
    <property type="entry name" value="P-TYPE CATION-TRANSPORTING ATPASE"/>
    <property type="match status" value="1"/>
</dbReference>
<dbReference type="GO" id="GO:0005507">
    <property type="term" value="F:copper ion binding"/>
    <property type="evidence" value="ECO:0007669"/>
    <property type="project" value="InterPro"/>
</dbReference>
<dbReference type="InterPro" id="IPR017969">
    <property type="entry name" value="Heavy-metal-associated_CS"/>
</dbReference>
<dbReference type="AlphaFoldDB" id="A0A1A9W6B3"/>
<dbReference type="PANTHER" id="PTHR46594:SF4">
    <property type="entry name" value="P-TYPE CATION-TRANSPORTING ATPASE"/>
    <property type="match status" value="1"/>
</dbReference>
<feature type="domain" description="HMA" evidence="5">
    <location>
        <begin position="324"/>
        <end position="375"/>
    </location>
</feature>
<dbReference type="Gene3D" id="3.30.70.100">
    <property type="match status" value="4"/>
</dbReference>
<sequence>MEQKLPFTTIKDEKNELIESLTTVVGGIDIATTSPKNVKRIRLPIKGMTCQSCVRNIEGHISNKPGIIKVKVELEENAGYFDYDSNITDGQQIALAIDDMGFDCYYETDENKDKLPEECMVEVEVLGMTCQSCVNNIESNVGSRAGILKIIVNLEQKNAEVLYDPTQLSPEEIAEMIDDMGFDAKVMKQSISNNHGHMPRQSPAKTSANSKASTPIKSVKQQVSSINVKTSPSNGHATVLPVDEELLSKCFLHIRGMTCASCVAAIEKHCRKIYGIDSVLVALLAAKAEVKYNANVITPENIAKSITELGFPSEIIDEPESGEAEIEIEILGMTCASCVNKIETYVSKLKGVTNASVTLMTKRESHYNSIKTRLT</sequence>
<dbReference type="CDD" id="cd00371">
    <property type="entry name" value="HMA"/>
    <property type="match status" value="4"/>
</dbReference>
<reference evidence="7" key="1">
    <citation type="submission" date="2014-03" db="EMBL/GenBank/DDBJ databases">
        <authorList>
            <person name="Aksoy S."/>
            <person name="Warren W."/>
            <person name="Wilson R.K."/>
        </authorList>
    </citation>
    <scope>NUCLEOTIDE SEQUENCE [LARGE SCALE GENOMIC DNA]</scope>
    <source>
        <strain evidence="7">IAEA</strain>
    </source>
</reference>
<reference evidence="6" key="2">
    <citation type="submission" date="2020-05" db="UniProtKB">
        <authorList>
            <consortium name="EnsemblMetazoa"/>
        </authorList>
    </citation>
    <scope>IDENTIFICATION</scope>
    <source>
        <strain evidence="6">IAEA</strain>
    </source>
</reference>
<keyword evidence="7" id="KW-1185">Reference proteome</keyword>
<dbReference type="VEuPathDB" id="VectorBase:GBRI007828"/>
<dbReference type="PRINTS" id="PR00942">
    <property type="entry name" value="CUATPASEI"/>
</dbReference>
<dbReference type="InterPro" id="IPR006122">
    <property type="entry name" value="HMA_Cu_ion-bd"/>
</dbReference>
<keyword evidence="1" id="KW-0479">Metal-binding</keyword>
<dbReference type="InterPro" id="IPR006121">
    <property type="entry name" value="HMA_dom"/>
</dbReference>
<dbReference type="Pfam" id="PF00403">
    <property type="entry name" value="HMA"/>
    <property type="match status" value="4"/>
</dbReference>
<evidence type="ECO:0000313" key="7">
    <source>
        <dbReference type="Proteomes" id="UP000091820"/>
    </source>
</evidence>
<proteinExistence type="predicted"/>
<keyword evidence="2" id="KW-0813">Transport</keyword>
<feature type="domain" description="HMA" evidence="5">
    <location>
        <begin position="119"/>
        <end position="185"/>
    </location>
</feature>
<evidence type="ECO:0000256" key="2">
    <source>
        <dbReference type="ARBA" id="ARBA00022796"/>
    </source>
</evidence>
<organism evidence="6 7">
    <name type="scientific">Glossina brevipalpis</name>
    <dbReference type="NCBI Taxonomy" id="37001"/>
    <lineage>
        <taxon>Eukaryota</taxon>
        <taxon>Metazoa</taxon>
        <taxon>Ecdysozoa</taxon>
        <taxon>Arthropoda</taxon>
        <taxon>Hexapoda</taxon>
        <taxon>Insecta</taxon>
        <taxon>Pterygota</taxon>
        <taxon>Neoptera</taxon>
        <taxon>Endopterygota</taxon>
        <taxon>Diptera</taxon>
        <taxon>Brachycera</taxon>
        <taxon>Muscomorpha</taxon>
        <taxon>Hippoboscoidea</taxon>
        <taxon>Glossinidae</taxon>
        <taxon>Glossina</taxon>
    </lineage>
</organism>
<accession>A0A1A9W6B3</accession>
<name>A0A1A9W6B3_9MUSC</name>
<evidence type="ECO:0000256" key="4">
    <source>
        <dbReference type="SAM" id="MobiDB-lite"/>
    </source>
</evidence>
<dbReference type="PROSITE" id="PS50846">
    <property type="entry name" value="HMA_2"/>
    <property type="match status" value="4"/>
</dbReference>
<dbReference type="InterPro" id="IPR036163">
    <property type="entry name" value="HMA_dom_sf"/>
</dbReference>
<dbReference type="STRING" id="37001.A0A1A9W6B3"/>
<feature type="compositionally biased region" description="Polar residues" evidence="4">
    <location>
        <begin position="203"/>
        <end position="214"/>
    </location>
</feature>
<keyword evidence="3" id="KW-0186">Copper</keyword>
<feature type="domain" description="HMA" evidence="5">
    <location>
        <begin position="39"/>
        <end position="105"/>
    </location>
</feature>